<organism evidence="2 3">
    <name type="scientific">Wolfiporia cocos (strain MD-104)</name>
    <name type="common">Brown rot fungus</name>
    <dbReference type="NCBI Taxonomy" id="742152"/>
    <lineage>
        <taxon>Eukaryota</taxon>
        <taxon>Fungi</taxon>
        <taxon>Dikarya</taxon>
        <taxon>Basidiomycota</taxon>
        <taxon>Agaricomycotina</taxon>
        <taxon>Agaricomycetes</taxon>
        <taxon>Polyporales</taxon>
        <taxon>Phaeolaceae</taxon>
        <taxon>Wolfiporia</taxon>
    </lineage>
</organism>
<keyword evidence="3" id="KW-1185">Reference proteome</keyword>
<reference evidence="2 3" key="1">
    <citation type="journal article" date="2012" name="Science">
        <title>The Paleozoic origin of enzymatic lignin decomposition reconstructed from 31 fungal genomes.</title>
        <authorList>
            <person name="Floudas D."/>
            <person name="Binder M."/>
            <person name="Riley R."/>
            <person name="Barry K."/>
            <person name="Blanchette R.A."/>
            <person name="Henrissat B."/>
            <person name="Martinez A.T."/>
            <person name="Otillar R."/>
            <person name="Spatafora J.W."/>
            <person name="Yadav J.S."/>
            <person name="Aerts A."/>
            <person name="Benoit I."/>
            <person name="Boyd A."/>
            <person name="Carlson A."/>
            <person name="Copeland A."/>
            <person name="Coutinho P.M."/>
            <person name="de Vries R.P."/>
            <person name="Ferreira P."/>
            <person name="Findley K."/>
            <person name="Foster B."/>
            <person name="Gaskell J."/>
            <person name="Glotzer D."/>
            <person name="Gorecki P."/>
            <person name="Heitman J."/>
            <person name="Hesse C."/>
            <person name="Hori C."/>
            <person name="Igarashi K."/>
            <person name="Jurgens J.A."/>
            <person name="Kallen N."/>
            <person name="Kersten P."/>
            <person name="Kohler A."/>
            <person name="Kuees U."/>
            <person name="Kumar T.K.A."/>
            <person name="Kuo A."/>
            <person name="LaButti K."/>
            <person name="Larrondo L.F."/>
            <person name="Lindquist E."/>
            <person name="Ling A."/>
            <person name="Lombard V."/>
            <person name="Lucas S."/>
            <person name="Lundell T."/>
            <person name="Martin R."/>
            <person name="McLaughlin D.J."/>
            <person name="Morgenstern I."/>
            <person name="Morin E."/>
            <person name="Murat C."/>
            <person name="Nagy L.G."/>
            <person name="Nolan M."/>
            <person name="Ohm R.A."/>
            <person name="Patyshakuliyeva A."/>
            <person name="Rokas A."/>
            <person name="Ruiz-Duenas F.J."/>
            <person name="Sabat G."/>
            <person name="Salamov A."/>
            <person name="Samejima M."/>
            <person name="Schmutz J."/>
            <person name="Slot J.C."/>
            <person name="St John F."/>
            <person name="Stenlid J."/>
            <person name="Sun H."/>
            <person name="Sun S."/>
            <person name="Syed K."/>
            <person name="Tsang A."/>
            <person name="Wiebenga A."/>
            <person name="Young D."/>
            <person name="Pisabarro A."/>
            <person name="Eastwood D.C."/>
            <person name="Martin F."/>
            <person name="Cullen D."/>
            <person name="Grigoriev I.V."/>
            <person name="Hibbett D.S."/>
        </authorList>
    </citation>
    <scope>NUCLEOTIDE SEQUENCE [LARGE SCALE GENOMIC DNA]</scope>
    <source>
        <strain evidence="2 3">MD-104</strain>
    </source>
</reference>
<name>A0A2H3J912_WOLCO</name>
<proteinExistence type="predicted"/>
<feature type="region of interest" description="Disordered" evidence="1">
    <location>
        <begin position="35"/>
        <end position="156"/>
    </location>
</feature>
<feature type="compositionally biased region" description="Polar residues" evidence="1">
    <location>
        <begin position="56"/>
        <end position="71"/>
    </location>
</feature>
<evidence type="ECO:0000256" key="1">
    <source>
        <dbReference type="SAM" id="MobiDB-lite"/>
    </source>
</evidence>
<accession>A0A2H3J912</accession>
<dbReference type="EMBL" id="KB467831">
    <property type="protein sequence ID" value="PCH33144.1"/>
    <property type="molecule type" value="Genomic_DNA"/>
</dbReference>
<protein>
    <submittedName>
        <fullName evidence="2">Uncharacterized protein</fullName>
    </submittedName>
</protein>
<gene>
    <name evidence="2" type="ORF">WOLCODRAFT_147246</name>
</gene>
<feature type="compositionally biased region" description="Basic residues" evidence="1">
    <location>
        <begin position="106"/>
        <end position="115"/>
    </location>
</feature>
<sequence length="213" mass="23535">MDVNYGAQPGKAACPQERCLLKNHPLRLRHRATPSIIERQPLHPVKFLGPRLKPTANRSGASSNNRPTGQDTRPPPPPNYRLRHSRTTGLSTRLPEPPVSTYRSKPCLRSRRRPTWKGINGLPTHPLSHTPTTPPTRRTLLSKARPPPPRCGADHSKISTAGYYIRTNNRSPTFNITPAPTEPAQAYIEPGTNTLPPPLKSGEPLQDATPHTP</sequence>
<feature type="compositionally biased region" description="Low complexity" evidence="1">
    <location>
        <begin position="122"/>
        <end position="142"/>
    </location>
</feature>
<evidence type="ECO:0000313" key="3">
    <source>
        <dbReference type="Proteomes" id="UP000218811"/>
    </source>
</evidence>
<evidence type="ECO:0000313" key="2">
    <source>
        <dbReference type="EMBL" id="PCH33144.1"/>
    </source>
</evidence>
<dbReference type="AlphaFoldDB" id="A0A2H3J912"/>
<dbReference type="Proteomes" id="UP000218811">
    <property type="component" value="Unassembled WGS sequence"/>
</dbReference>
<feature type="region of interest" description="Disordered" evidence="1">
    <location>
        <begin position="173"/>
        <end position="213"/>
    </location>
</feature>